<reference evidence="2 3" key="1">
    <citation type="submission" date="2018-08" db="EMBL/GenBank/DDBJ databases">
        <title>Genomic Encyclopedia of Type Strains, Phase IV (KMG-IV): sequencing the most valuable type-strain genomes for metagenomic binning, comparative biology and taxonomic classification.</title>
        <authorList>
            <person name="Goeker M."/>
        </authorList>
    </citation>
    <scope>NUCLEOTIDE SEQUENCE [LARGE SCALE GENOMIC DNA]</scope>
    <source>
        <strain evidence="2 3">DSM 25527</strain>
    </source>
</reference>
<keyword evidence="3" id="KW-1185">Reference proteome</keyword>
<dbReference type="OrthoDB" id="5124200at2"/>
<evidence type="ECO:0000259" key="1">
    <source>
        <dbReference type="Pfam" id="PF22653"/>
    </source>
</evidence>
<name>A0A397NVE9_9SPHN</name>
<gene>
    <name evidence="2" type="ORF">DFR49_3265</name>
</gene>
<feature type="domain" description="DUF7007" evidence="1">
    <location>
        <begin position="94"/>
        <end position="208"/>
    </location>
</feature>
<organism evidence="2 3">
    <name type="scientific">Hephaestia caeni</name>
    <dbReference type="NCBI Taxonomy" id="645617"/>
    <lineage>
        <taxon>Bacteria</taxon>
        <taxon>Pseudomonadati</taxon>
        <taxon>Pseudomonadota</taxon>
        <taxon>Alphaproteobacteria</taxon>
        <taxon>Sphingomonadales</taxon>
        <taxon>Sphingomonadaceae</taxon>
        <taxon>Hephaestia</taxon>
    </lineage>
</organism>
<proteinExistence type="predicted"/>
<dbReference type="Pfam" id="PF22653">
    <property type="entry name" value="DUF7007"/>
    <property type="match status" value="1"/>
</dbReference>
<comment type="caution">
    <text evidence="2">The sequence shown here is derived from an EMBL/GenBank/DDBJ whole genome shotgun (WGS) entry which is preliminary data.</text>
</comment>
<dbReference type="RefSeq" id="WP_119036700.1">
    <property type="nucleotide sequence ID" value="NZ_QXDC01000004.1"/>
</dbReference>
<accession>A0A397NVE9</accession>
<sequence length="276" mass="30638">MSADDVIAAVFGRSADGHLAARVEDIAFIAIPVKDGFKIATGWRLTRPIDQWTAADAFGASAIVADEGGFRAHVEENAEHRRQLRTLGRREVRQRLSTPWGMAQSSEIYADGVVFHSTAGHGGIKLDRARNAAMPVVLRVAGGWYEEDCEWAKVAVGFPDLFTDYERRHADRTLRDYYPECWEAVHGRALEPGESFANDRRLFREAHAQDWVVISAITSKERPGFVDCVATLGGDGTSSSRRRFLVPDTEYRAGPHGFVMDERRHQAWDGPIASAA</sequence>
<protein>
    <recommendedName>
        <fullName evidence="1">DUF7007 domain-containing protein</fullName>
    </recommendedName>
</protein>
<dbReference type="AlphaFoldDB" id="A0A397NVE9"/>
<dbReference type="EMBL" id="QXDC01000004">
    <property type="protein sequence ID" value="RIA37381.1"/>
    <property type="molecule type" value="Genomic_DNA"/>
</dbReference>
<dbReference type="Proteomes" id="UP000266568">
    <property type="component" value="Unassembled WGS sequence"/>
</dbReference>
<evidence type="ECO:0000313" key="2">
    <source>
        <dbReference type="EMBL" id="RIA37381.1"/>
    </source>
</evidence>
<evidence type="ECO:0000313" key="3">
    <source>
        <dbReference type="Proteomes" id="UP000266568"/>
    </source>
</evidence>
<dbReference type="InterPro" id="IPR054276">
    <property type="entry name" value="DUF7007"/>
</dbReference>